<sequence length="322" mass="33654">MRALEALFMPALVVHTSVAALYHPTPRAAYLEHILVDNWGAHASNFSSAMTPCSKYVIEVGRPALKSGRMTAAQWMRVAFHDFVTADVRGGFPDVVPESAVTPNNTDGGGGALVTTNNITTRSDLWLYEGDGNATVQALYDAEDGFLGTCVDPMGRMINTVSAGVDLGPPISPMEVKPINVTFDLDGGGGLQLSGRIRISTDTPLPIRASLTASDGSSEPVTLEAEGEQGSFAYGGTRCYSFSVGAHQDVTYTALEIRRGGSSGASSLPLQNSLIVVPGKTAAEGGSGRGEDPVLSGLTQAREGKAPRGRIRLFGLVVGQGN</sequence>
<reference evidence="2 3" key="1">
    <citation type="submission" date="2015-05" db="EMBL/GenBank/DDBJ databases">
        <title>Distinctive expansion of gene families associated with plant cell wall degradation and secondary metabolism in the genomes of grapevine trunk pathogens.</title>
        <authorList>
            <person name="Lawrence D.P."/>
            <person name="Travadon R."/>
            <person name="Rolshausen P.E."/>
            <person name="Baumgartner K."/>
        </authorList>
    </citation>
    <scope>NUCLEOTIDE SEQUENCE [LARGE SCALE GENOMIC DNA]</scope>
    <source>
        <strain evidence="2">DA912</strain>
    </source>
</reference>
<keyword evidence="3" id="KW-1185">Reference proteome</keyword>
<proteinExistence type="predicted"/>
<evidence type="ECO:0000256" key="1">
    <source>
        <dbReference type="SAM" id="SignalP"/>
    </source>
</evidence>
<name>A0A0G2FDU5_9PEZI</name>
<reference evidence="2 3" key="2">
    <citation type="submission" date="2015-05" db="EMBL/GenBank/DDBJ databases">
        <authorList>
            <person name="Morales-Cruz A."/>
            <person name="Amrine K.C."/>
            <person name="Cantu D."/>
        </authorList>
    </citation>
    <scope>NUCLEOTIDE SEQUENCE [LARGE SCALE GENOMIC DNA]</scope>
    <source>
        <strain evidence="2">DA912</strain>
    </source>
</reference>
<dbReference type="STRING" id="1214573.A0A0G2FDU5"/>
<feature type="signal peptide" evidence="1">
    <location>
        <begin position="1"/>
        <end position="19"/>
    </location>
</feature>
<dbReference type="EMBL" id="LCUC01000284">
    <property type="protein sequence ID" value="KKY32757.1"/>
    <property type="molecule type" value="Genomic_DNA"/>
</dbReference>
<protein>
    <submittedName>
        <fullName evidence="2">Putative wsc domain containing protein</fullName>
    </submittedName>
</protein>
<dbReference type="Proteomes" id="UP000034680">
    <property type="component" value="Unassembled WGS sequence"/>
</dbReference>
<keyword evidence="1" id="KW-0732">Signal</keyword>
<comment type="caution">
    <text evidence="2">The sequence shown here is derived from an EMBL/GenBank/DDBJ whole genome shotgun (WGS) entry which is preliminary data.</text>
</comment>
<dbReference type="OrthoDB" id="5985073at2759"/>
<organism evidence="2 3">
    <name type="scientific">Diaporthe ampelina</name>
    <dbReference type="NCBI Taxonomy" id="1214573"/>
    <lineage>
        <taxon>Eukaryota</taxon>
        <taxon>Fungi</taxon>
        <taxon>Dikarya</taxon>
        <taxon>Ascomycota</taxon>
        <taxon>Pezizomycotina</taxon>
        <taxon>Sordariomycetes</taxon>
        <taxon>Sordariomycetidae</taxon>
        <taxon>Diaporthales</taxon>
        <taxon>Diaporthaceae</taxon>
        <taxon>Diaporthe</taxon>
    </lineage>
</organism>
<evidence type="ECO:0000313" key="3">
    <source>
        <dbReference type="Proteomes" id="UP000034680"/>
    </source>
</evidence>
<accession>A0A0G2FDU5</accession>
<gene>
    <name evidence="2" type="ORF">UCDDA912_g07293</name>
</gene>
<feature type="chain" id="PRO_5002544117" evidence="1">
    <location>
        <begin position="20"/>
        <end position="322"/>
    </location>
</feature>
<dbReference type="AlphaFoldDB" id="A0A0G2FDU5"/>
<evidence type="ECO:0000313" key="2">
    <source>
        <dbReference type="EMBL" id="KKY32757.1"/>
    </source>
</evidence>